<dbReference type="AlphaFoldDB" id="A0A9N9ZMQ3"/>
<comment type="caution">
    <text evidence="1">The sequence shown here is derived from an EMBL/GenBank/DDBJ whole genome shotgun (WGS) entry which is preliminary data.</text>
</comment>
<dbReference type="Proteomes" id="UP000775872">
    <property type="component" value="Unassembled WGS sequence"/>
</dbReference>
<protein>
    <submittedName>
        <fullName evidence="1">Uncharacterized protein</fullName>
    </submittedName>
</protein>
<proteinExistence type="predicted"/>
<name>A0A9N9ZMQ3_9HYPO</name>
<reference evidence="2" key="1">
    <citation type="submission" date="2019-06" db="EMBL/GenBank/DDBJ databases">
        <authorList>
            <person name="Broberg M."/>
        </authorList>
    </citation>
    <scope>NUCLEOTIDE SEQUENCE [LARGE SCALE GENOMIC DNA]</scope>
</reference>
<accession>A0A9N9ZMQ3</accession>
<reference evidence="1 2" key="2">
    <citation type="submission" date="2021-10" db="EMBL/GenBank/DDBJ databases">
        <authorList>
            <person name="Piombo E."/>
        </authorList>
    </citation>
    <scope>NUCLEOTIDE SEQUENCE [LARGE SCALE GENOMIC DNA]</scope>
</reference>
<dbReference type="EMBL" id="CABFOC020000097">
    <property type="protein sequence ID" value="CAH0059550.1"/>
    <property type="molecule type" value="Genomic_DNA"/>
</dbReference>
<keyword evidence="2" id="KW-1185">Reference proteome</keyword>
<gene>
    <name evidence="1" type="ORF">CSOL1703_00011590</name>
</gene>
<organism evidence="1 2">
    <name type="scientific">Clonostachys solani</name>
    <dbReference type="NCBI Taxonomy" id="160281"/>
    <lineage>
        <taxon>Eukaryota</taxon>
        <taxon>Fungi</taxon>
        <taxon>Dikarya</taxon>
        <taxon>Ascomycota</taxon>
        <taxon>Pezizomycotina</taxon>
        <taxon>Sordariomycetes</taxon>
        <taxon>Hypocreomycetidae</taxon>
        <taxon>Hypocreales</taxon>
        <taxon>Bionectriaceae</taxon>
        <taxon>Clonostachys</taxon>
    </lineage>
</organism>
<dbReference type="OrthoDB" id="5422579at2759"/>
<evidence type="ECO:0000313" key="1">
    <source>
        <dbReference type="EMBL" id="CAH0059550.1"/>
    </source>
</evidence>
<evidence type="ECO:0000313" key="2">
    <source>
        <dbReference type="Proteomes" id="UP000775872"/>
    </source>
</evidence>
<sequence length="481" mass="55172">MPNRDIKNLRLTSSYMREVAPLRFHRVFLSTHPRDVDVFLAVAKHDALSQKITEIIYDDAPFIEPELGGDMDKDFFDSFERAYKSSLQMIRQYKGLFIERPIDVQIAKQLRARMTAQESYQCIKEVMKQQRQGHRTERPRDVEALREGLWRFTNLRRITITPFAHGLPFKPRSVFGTSDDFRELYEAQRSRGFRKIVRELAQDTHNIVEFVVENNQLRTGITSQVISKPGDTYGYKSLLALLSSPGFSRIDLPLWFGRGGIRNWHPNGASCLRAALGKAVGLQHVSLSTDLTPPEDLYLIPDTPEGGREHFTPLLSIFPVKQWPRLRHFGLSRFIVIQQDLLALLSALPSTIRSVELSYLFFLPHGGRYGDLLYDIKQELDWVHQPPGVRPELTLYLEMDPLKPGMYVDVSKDVNQYLYGSGVNPFSDEGDVGELPRYRVYRDDGIGIERDAFQPENDVPYMQPELLQGMGIYIPGKLGAL</sequence>